<accession>A0AC34QDB1</accession>
<evidence type="ECO:0000313" key="1">
    <source>
        <dbReference type="Proteomes" id="UP000887576"/>
    </source>
</evidence>
<proteinExistence type="predicted"/>
<sequence>MTPDSSKTLPNYGQTSMIRSASAPDSSKTLPNYGQTSMIRSASGYLDEHGFSKYSSKNQQHFEGNNSNKTDYDASAEISPTDSRIEKFTNHSKIEQIPTPTASHLPRPMMIAGEIQPKNQSETRKQLESSFESQETARIGSFKDENSPGQSSQASDSKQNQNLGFDSRIQPPISKYSVKITSPQNESKTFPSGISGQSSQASDSKQNQNLGFDSRIQPPISKYSVKITSPQNESKTFTSGIPDSTSPTSFQTSFYDNVSAPNVLVTNVSVNLQQPKKSSIGMLTTRVIASTHPTPTAPSSSQFSSLNSQELKNSNRENLTEEQMRAKFVRIYGSRKAPTVESESEEAPKDPKPSKERKQSLESTFSTDSRESVVSAVSYRAENKVRRNFNY</sequence>
<dbReference type="Proteomes" id="UP000887576">
    <property type="component" value="Unplaced"/>
</dbReference>
<protein>
    <submittedName>
        <fullName evidence="2">Uncharacterized protein</fullName>
    </submittedName>
</protein>
<reference evidence="2" key="1">
    <citation type="submission" date="2022-11" db="UniProtKB">
        <authorList>
            <consortium name="WormBaseParasite"/>
        </authorList>
    </citation>
    <scope>IDENTIFICATION</scope>
</reference>
<dbReference type="WBParaSite" id="JU765_v2.g1524.t3">
    <property type="protein sequence ID" value="JU765_v2.g1524.t3"/>
    <property type="gene ID" value="JU765_v2.g1524"/>
</dbReference>
<name>A0AC34QDB1_9BILA</name>
<evidence type="ECO:0000313" key="2">
    <source>
        <dbReference type="WBParaSite" id="JU765_v2.g1524.t3"/>
    </source>
</evidence>
<organism evidence="1 2">
    <name type="scientific">Panagrolaimus sp. JU765</name>
    <dbReference type="NCBI Taxonomy" id="591449"/>
    <lineage>
        <taxon>Eukaryota</taxon>
        <taxon>Metazoa</taxon>
        <taxon>Ecdysozoa</taxon>
        <taxon>Nematoda</taxon>
        <taxon>Chromadorea</taxon>
        <taxon>Rhabditida</taxon>
        <taxon>Tylenchina</taxon>
        <taxon>Panagrolaimomorpha</taxon>
        <taxon>Panagrolaimoidea</taxon>
        <taxon>Panagrolaimidae</taxon>
        <taxon>Panagrolaimus</taxon>
    </lineage>
</organism>